<keyword evidence="2" id="KW-1185">Reference proteome</keyword>
<accession>A0AAW0JCR7</accession>
<name>A0AAW0JCR7_QUESU</name>
<protein>
    <submittedName>
        <fullName evidence="1">Uncharacterized protein</fullName>
    </submittedName>
</protein>
<organism evidence="1 2">
    <name type="scientific">Quercus suber</name>
    <name type="common">Cork oak</name>
    <dbReference type="NCBI Taxonomy" id="58331"/>
    <lineage>
        <taxon>Eukaryota</taxon>
        <taxon>Viridiplantae</taxon>
        <taxon>Streptophyta</taxon>
        <taxon>Embryophyta</taxon>
        <taxon>Tracheophyta</taxon>
        <taxon>Spermatophyta</taxon>
        <taxon>Magnoliopsida</taxon>
        <taxon>eudicotyledons</taxon>
        <taxon>Gunneridae</taxon>
        <taxon>Pentapetalae</taxon>
        <taxon>rosids</taxon>
        <taxon>fabids</taxon>
        <taxon>Fagales</taxon>
        <taxon>Fagaceae</taxon>
        <taxon>Quercus</taxon>
    </lineage>
</organism>
<reference evidence="1 2" key="1">
    <citation type="journal article" date="2018" name="Sci. Data">
        <title>The draft genome sequence of cork oak.</title>
        <authorList>
            <person name="Ramos A.M."/>
            <person name="Usie A."/>
            <person name="Barbosa P."/>
            <person name="Barros P.M."/>
            <person name="Capote T."/>
            <person name="Chaves I."/>
            <person name="Simoes F."/>
            <person name="Abreu I."/>
            <person name="Carrasquinho I."/>
            <person name="Faro C."/>
            <person name="Guimaraes J.B."/>
            <person name="Mendonca D."/>
            <person name="Nobrega F."/>
            <person name="Rodrigues L."/>
            <person name="Saibo N.J.M."/>
            <person name="Varela M.C."/>
            <person name="Egas C."/>
            <person name="Matos J."/>
            <person name="Miguel C.M."/>
            <person name="Oliveira M.M."/>
            <person name="Ricardo C.P."/>
            <person name="Goncalves S."/>
        </authorList>
    </citation>
    <scope>NUCLEOTIDE SEQUENCE [LARGE SCALE GENOMIC DNA]</scope>
    <source>
        <strain evidence="2">cv. HL8</strain>
    </source>
</reference>
<dbReference type="EMBL" id="PKMF04000597">
    <property type="protein sequence ID" value="KAK7824644.1"/>
    <property type="molecule type" value="Genomic_DNA"/>
</dbReference>
<comment type="caution">
    <text evidence="1">The sequence shown here is derived from an EMBL/GenBank/DDBJ whole genome shotgun (WGS) entry which is preliminary data.</text>
</comment>
<sequence length="99" mass="11553">MEKEENLGHELEIRERELEVQPWRLNLGLAIEQEKETELPQVVARGGNLWWHQVGTGHFEREKMIEDAILEGGNQFEKVHGVSIFQYIYGYGSIFQQNA</sequence>
<evidence type="ECO:0000313" key="2">
    <source>
        <dbReference type="Proteomes" id="UP000237347"/>
    </source>
</evidence>
<gene>
    <name evidence="1" type="ORF">CFP56_034235</name>
</gene>
<evidence type="ECO:0000313" key="1">
    <source>
        <dbReference type="EMBL" id="KAK7824644.1"/>
    </source>
</evidence>
<dbReference type="Proteomes" id="UP000237347">
    <property type="component" value="Unassembled WGS sequence"/>
</dbReference>
<dbReference type="AlphaFoldDB" id="A0AAW0JCR7"/>
<proteinExistence type="predicted"/>